<dbReference type="PROSITE" id="PS50110">
    <property type="entry name" value="RESPONSE_REGULATORY"/>
    <property type="match status" value="1"/>
</dbReference>
<dbReference type="RefSeq" id="WP_163634180.1">
    <property type="nucleotide sequence ID" value="NZ_JAAAMI010000002.1"/>
</dbReference>
<feature type="modified residue" description="4-aspartylphosphate" evidence="1">
    <location>
        <position position="61"/>
    </location>
</feature>
<proteinExistence type="predicted"/>
<organism evidence="3 4">
    <name type="scientific">Flagellimonas sediminis</name>
    <dbReference type="NCBI Taxonomy" id="2696468"/>
    <lineage>
        <taxon>Bacteria</taxon>
        <taxon>Pseudomonadati</taxon>
        <taxon>Bacteroidota</taxon>
        <taxon>Flavobacteriia</taxon>
        <taxon>Flavobacteriales</taxon>
        <taxon>Flavobacteriaceae</taxon>
        <taxon>Flagellimonas</taxon>
    </lineage>
</organism>
<keyword evidence="1" id="KW-0597">Phosphoprotein</keyword>
<dbReference type="InterPro" id="IPR011006">
    <property type="entry name" value="CheY-like_superfamily"/>
</dbReference>
<reference evidence="3 4" key="1">
    <citation type="submission" date="2020-01" db="EMBL/GenBank/DDBJ databases">
        <title>Muricauda sediminis sp.nov. 40Bstr401.</title>
        <authorList>
            <person name="Xue Z."/>
            <person name="Zhu S."/>
            <person name="Ren N."/>
            <person name="Chen T."/>
            <person name="Chen X."/>
            <person name="Chen J."/>
            <person name="Yang J."/>
        </authorList>
    </citation>
    <scope>NUCLEOTIDE SEQUENCE [LARGE SCALE GENOMIC DNA]</scope>
    <source>
        <strain evidence="3 4">40Bstr401</strain>
    </source>
</reference>
<dbReference type="Gene3D" id="3.40.50.2300">
    <property type="match status" value="1"/>
</dbReference>
<feature type="domain" description="Response regulatory" evidence="2">
    <location>
        <begin position="5"/>
        <end position="128"/>
    </location>
</feature>
<dbReference type="Proteomes" id="UP000468707">
    <property type="component" value="Unassembled WGS sequence"/>
</dbReference>
<protein>
    <recommendedName>
        <fullName evidence="2">Response regulatory domain-containing protein</fullName>
    </recommendedName>
</protein>
<evidence type="ECO:0000313" key="3">
    <source>
        <dbReference type="EMBL" id="NDV42944.1"/>
    </source>
</evidence>
<keyword evidence="4" id="KW-1185">Reference proteome</keyword>
<gene>
    <name evidence="3" type="ORF">GTK07_06350</name>
</gene>
<dbReference type="InterPro" id="IPR001789">
    <property type="entry name" value="Sig_transdc_resp-reg_receiver"/>
</dbReference>
<name>A0A6I5KPX3_9FLAO</name>
<dbReference type="SUPFAM" id="SSF52172">
    <property type="entry name" value="CheY-like"/>
    <property type="match status" value="1"/>
</dbReference>
<evidence type="ECO:0000313" key="4">
    <source>
        <dbReference type="Proteomes" id="UP000468707"/>
    </source>
</evidence>
<dbReference type="EMBL" id="JAAAMI010000002">
    <property type="protein sequence ID" value="NDV42944.1"/>
    <property type="molecule type" value="Genomic_DNA"/>
</dbReference>
<evidence type="ECO:0000256" key="1">
    <source>
        <dbReference type="PROSITE-ProRule" id="PRU00169"/>
    </source>
</evidence>
<accession>A0A6I5KPX3</accession>
<sequence>MKELNLLIVEDDKDALKSYKRDIDSYNLESTVKIKPIESSDKDEALELLKGRNIFDAAIVDLDLLGKGGEDSSGNEVIREIKSNLRFPVFVITGTPQNVAEDLKEESALFKIKTRGEQEEEGYLEQFVKIYDTGITNILNSKGTIENYLNNIFWNHMSNSLDLWINDSSRDPEEKEKSLLRYTLLHMHEYLDQSSSGDLEKYHPAEFYISKPVKPNIFTGDVILFKEDSSFYLVLSPACDIDLKNGVRKSKKILFLKVIMPEEIDDEFKNPDMSKTKKGDLKSYIRNSRPQFHFIPKIDSIPNGFIDFQNKVTINEKEVEESLKNGDMERIATVSSPFLKDIISRYSNYYSRQGSPDFNEEELLNNLF</sequence>
<dbReference type="GO" id="GO:0000160">
    <property type="term" value="P:phosphorelay signal transduction system"/>
    <property type="evidence" value="ECO:0007669"/>
    <property type="project" value="InterPro"/>
</dbReference>
<evidence type="ECO:0000259" key="2">
    <source>
        <dbReference type="PROSITE" id="PS50110"/>
    </source>
</evidence>
<dbReference type="AlphaFoldDB" id="A0A6I5KPX3"/>
<comment type="caution">
    <text evidence="3">The sequence shown here is derived from an EMBL/GenBank/DDBJ whole genome shotgun (WGS) entry which is preliminary data.</text>
</comment>